<dbReference type="EMBL" id="CAJOBH010117954">
    <property type="protein sequence ID" value="CAF4696173.1"/>
    <property type="molecule type" value="Genomic_DNA"/>
</dbReference>
<dbReference type="Proteomes" id="UP000681967">
    <property type="component" value="Unassembled WGS sequence"/>
</dbReference>
<organism evidence="1 2">
    <name type="scientific">Rotaria magnacalcarata</name>
    <dbReference type="NCBI Taxonomy" id="392030"/>
    <lineage>
        <taxon>Eukaryota</taxon>
        <taxon>Metazoa</taxon>
        <taxon>Spiralia</taxon>
        <taxon>Gnathifera</taxon>
        <taxon>Rotifera</taxon>
        <taxon>Eurotatoria</taxon>
        <taxon>Bdelloidea</taxon>
        <taxon>Philodinida</taxon>
        <taxon>Philodinidae</taxon>
        <taxon>Rotaria</taxon>
    </lineage>
</organism>
<evidence type="ECO:0000313" key="2">
    <source>
        <dbReference type="Proteomes" id="UP000681967"/>
    </source>
</evidence>
<feature type="non-terminal residue" evidence="1">
    <location>
        <position position="1"/>
    </location>
</feature>
<name>A0A8S3A5P6_9BILA</name>
<dbReference type="Gene3D" id="3.20.20.80">
    <property type="entry name" value="Glycosidases"/>
    <property type="match status" value="1"/>
</dbReference>
<comment type="caution">
    <text evidence="1">The sequence shown here is derived from an EMBL/GenBank/DDBJ whole genome shotgun (WGS) entry which is preliminary data.</text>
</comment>
<protein>
    <submittedName>
        <fullName evidence="1">Uncharacterized protein</fullName>
    </submittedName>
</protein>
<proteinExistence type="predicted"/>
<evidence type="ECO:0000313" key="1">
    <source>
        <dbReference type="EMBL" id="CAF4696173.1"/>
    </source>
</evidence>
<gene>
    <name evidence="1" type="ORF">BYL167_LOCUS43915</name>
</gene>
<dbReference type="AlphaFoldDB" id="A0A8S3A5P6"/>
<reference evidence="1" key="1">
    <citation type="submission" date="2021-02" db="EMBL/GenBank/DDBJ databases">
        <authorList>
            <person name="Nowell W R."/>
        </authorList>
    </citation>
    <scope>NUCLEOTIDE SEQUENCE</scope>
</reference>
<accession>A0A8S3A5P6</accession>
<sequence>GNLLTVNEWSYIWANVRQRVTLDFYTICTTPSLLSMFDGVAPWIDLVAWSMTNSALPLYNRTLSWLALVYDPILSSNISSGRIIMGGLTPGFDDFTQSWGACQQRNIPRHPDLMRAQLDYFSSHSIQHLFIYTWDDWTEGSQCEPDVKNGTQILLLLRQSITSFYGATQNTNGDTMLISRWVNYPQLRNCTAINVTSIPSIDISCPTTNCANYLYSYSTMILLLSFQTIFKIPYGA</sequence>